<evidence type="ECO:0000259" key="5">
    <source>
        <dbReference type="Pfam" id="PF24883"/>
    </source>
</evidence>
<dbReference type="InterPro" id="IPR035994">
    <property type="entry name" value="Nucleoside_phosphorylase_sf"/>
</dbReference>
<dbReference type="SUPFAM" id="SSF53167">
    <property type="entry name" value="Purine and uridine phosphorylases"/>
    <property type="match status" value="1"/>
</dbReference>
<evidence type="ECO:0000256" key="2">
    <source>
        <dbReference type="ARBA" id="ARBA00023043"/>
    </source>
</evidence>
<keyword evidence="7" id="KW-1185">Reference proteome</keyword>
<dbReference type="Proteomes" id="UP000777438">
    <property type="component" value="Unassembled WGS sequence"/>
</dbReference>
<dbReference type="PROSITE" id="PS50088">
    <property type="entry name" value="ANK_REPEAT"/>
    <property type="match status" value="11"/>
</dbReference>
<evidence type="ECO:0000313" key="6">
    <source>
        <dbReference type="EMBL" id="KAH6892383.1"/>
    </source>
</evidence>
<dbReference type="OrthoDB" id="448455at2759"/>
<keyword evidence="2 3" id="KW-0040">ANK repeat</keyword>
<gene>
    <name evidence="6" type="ORF">B0T10DRAFT_594089</name>
</gene>
<evidence type="ECO:0000313" key="7">
    <source>
        <dbReference type="Proteomes" id="UP000777438"/>
    </source>
</evidence>
<dbReference type="Gene3D" id="1.25.40.20">
    <property type="entry name" value="Ankyrin repeat-containing domain"/>
    <property type="match status" value="5"/>
</dbReference>
<dbReference type="Pfam" id="PF00023">
    <property type="entry name" value="Ank"/>
    <property type="match status" value="2"/>
</dbReference>
<dbReference type="Pfam" id="PF12796">
    <property type="entry name" value="Ank_2"/>
    <property type="match status" value="3"/>
</dbReference>
<dbReference type="InterPro" id="IPR027417">
    <property type="entry name" value="P-loop_NTPase"/>
</dbReference>
<protein>
    <submittedName>
        <fullName evidence="6">Ankyrin repeat-containing domain protein</fullName>
    </submittedName>
</protein>
<feature type="repeat" description="ANK" evidence="3">
    <location>
        <begin position="1000"/>
        <end position="1032"/>
    </location>
</feature>
<dbReference type="PROSITE" id="PS50297">
    <property type="entry name" value="ANK_REP_REGION"/>
    <property type="match status" value="11"/>
</dbReference>
<dbReference type="SUPFAM" id="SSF52540">
    <property type="entry name" value="P-loop containing nucleoside triphosphate hydrolases"/>
    <property type="match status" value="1"/>
</dbReference>
<dbReference type="GO" id="GO:0003824">
    <property type="term" value="F:catalytic activity"/>
    <property type="evidence" value="ECO:0007669"/>
    <property type="project" value="InterPro"/>
</dbReference>
<dbReference type="PANTHER" id="PTHR24173">
    <property type="entry name" value="ANKYRIN REPEAT CONTAINING"/>
    <property type="match status" value="1"/>
</dbReference>
<feature type="repeat" description="ANK" evidence="3">
    <location>
        <begin position="934"/>
        <end position="966"/>
    </location>
</feature>
<feature type="domain" description="Nephrocystin 3-like N-terminal" evidence="5">
    <location>
        <begin position="332"/>
        <end position="497"/>
    </location>
</feature>
<proteinExistence type="predicted"/>
<feature type="repeat" description="ANK" evidence="3">
    <location>
        <begin position="868"/>
        <end position="900"/>
    </location>
</feature>
<dbReference type="InterPro" id="IPR036770">
    <property type="entry name" value="Ankyrin_rpt-contain_sf"/>
</dbReference>
<evidence type="ECO:0000256" key="1">
    <source>
        <dbReference type="ARBA" id="ARBA00022737"/>
    </source>
</evidence>
<feature type="repeat" description="ANK" evidence="3">
    <location>
        <begin position="901"/>
        <end position="933"/>
    </location>
</feature>
<dbReference type="InterPro" id="IPR054471">
    <property type="entry name" value="GPIID_WHD"/>
</dbReference>
<reference evidence="6 7" key="1">
    <citation type="journal article" date="2021" name="Nat. Commun.">
        <title>Genetic determinants of endophytism in the Arabidopsis root mycobiome.</title>
        <authorList>
            <person name="Mesny F."/>
            <person name="Miyauchi S."/>
            <person name="Thiergart T."/>
            <person name="Pickel B."/>
            <person name="Atanasova L."/>
            <person name="Karlsson M."/>
            <person name="Huettel B."/>
            <person name="Barry K.W."/>
            <person name="Haridas S."/>
            <person name="Chen C."/>
            <person name="Bauer D."/>
            <person name="Andreopoulos W."/>
            <person name="Pangilinan J."/>
            <person name="LaButti K."/>
            <person name="Riley R."/>
            <person name="Lipzen A."/>
            <person name="Clum A."/>
            <person name="Drula E."/>
            <person name="Henrissat B."/>
            <person name="Kohler A."/>
            <person name="Grigoriev I.V."/>
            <person name="Martin F.M."/>
            <person name="Hacquard S."/>
        </authorList>
    </citation>
    <scope>NUCLEOTIDE SEQUENCE [LARGE SCALE GENOMIC DNA]</scope>
    <source>
        <strain evidence="6 7">MPI-CAGE-CH-0241</strain>
    </source>
</reference>
<accession>A0A9P8W6L1</accession>
<evidence type="ECO:0000256" key="3">
    <source>
        <dbReference type="PROSITE-ProRule" id="PRU00023"/>
    </source>
</evidence>
<dbReference type="Gene3D" id="3.40.50.1580">
    <property type="entry name" value="Nucleoside phosphorylase domain"/>
    <property type="match status" value="1"/>
</dbReference>
<dbReference type="Pfam" id="PF24883">
    <property type="entry name" value="NPHP3_N"/>
    <property type="match status" value="1"/>
</dbReference>
<dbReference type="PANTHER" id="PTHR24173:SF74">
    <property type="entry name" value="ANKYRIN REPEAT DOMAIN-CONTAINING PROTEIN 16"/>
    <property type="match status" value="1"/>
</dbReference>
<keyword evidence="1" id="KW-0677">Repeat</keyword>
<dbReference type="PRINTS" id="PR01415">
    <property type="entry name" value="ANKYRIN"/>
</dbReference>
<dbReference type="Gene3D" id="3.40.50.300">
    <property type="entry name" value="P-loop containing nucleotide triphosphate hydrolases"/>
    <property type="match status" value="1"/>
</dbReference>
<comment type="caution">
    <text evidence="6">The sequence shown here is derived from an EMBL/GenBank/DDBJ whole genome shotgun (WGS) entry which is preliminary data.</text>
</comment>
<feature type="repeat" description="ANK" evidence="3">
    <location>
        <begin position="1066"/>
        <end position="1098"/>
    </location>
</feature>
<organism evidence="6 7">
    <name type="scientific">Thelonectria olida</name>
    <dbReference type="NCBI Taxonomy" id="1576542"/>
    <lineage>
        <taxon>Eukaryota</taxon>
        <taxon>Fungi</taxon>
        <taxon>Dikarya</taxon>
        <taxon>Ascomycota</taxon>
        <taxon>Pezizomycotina</taxon>
        <taxon>Sordariomycetes</taxon>
        <taxon>Hypocreomycetidae</taxon>
        <taxon>Hypocreales</taxon>
        <taxon>Nectriaceae</taxon>
        <taxon>Thelonectria</taxon>
    </lineage>
</organism>
<dbReference type="AlphaFoldDB" id="A0A9P8W6L1"/>
<feature type="repeat" description="ANK" evidence="3">
    <location>
        <begin position="967"/>
        <end position="999"/>
    </location>
</feature>
<feature type="repeat" description="ANK" evidence="3">
    <location>
        <begin position="1132"/>
        <end position="1164"/>
    </location>
</feature>
<feature type="domain" description="GPI inositol-deacylase winged helix" evidence="4">
    <location>
        <begin position="615"/>
        <end position="693"/>
    </location>
</feature>
<dbReference type="InterPro" id="IPR056884">
    <property type="entry name" value="NPHP3-like_N"/>
</dbReference>
<feature type="repeat" description="ANK" evidence="3">
    <location>
        <begin position="1165"/>
        <end position="1197"/>
    </location>
</feature>
<evidence type="ECO:0000259" key="4">
    <source>
        <dbReference type="Pfam" id="PF22939"/>
    </source>
</evidence>
<dbReference type="EMBL" id="JAGPYM010000007">
    <property type="protein sequence ID" value="KAH6892383.1"/>
    <property type="molecule type" value="Genomic_DNA"/>
</dbReference>
<feature type="repeat" description="ANK" evidence="3">
    <location>
        <begin position="835"/>
        <end position="867"/>
    </location>
</feature>
<feature type="repeat" description="ANK" evidence="3">
    <location>
        <begin position="1033"/>
        <end position="1065"/>
    </location>
</feature>
<dbReference type="SMART" id="SM00248">
    <property type="entry name" value="ANK"/>
    <property type="match status" value="11"/>
</dbReference>
<dbReference type="SUPFAM" id="SSF48403">
    <property type="entry name" value="Ankyrin repeat"/>
    <property type="match status" value="1"/>
</dbReference>
<feature type="repeat" description="ANK" evidence="3">
    <location>
        <begin position="1099"/>
        <end position="1131"/>
    </location>
</feature>
<dbReference type="Pfam" id="PF22939">
    <property type="entry name" value="WHD_GPIID"/>
    <property type="match status" value="1"/>
</dbReference>
<dbReference type="Pfam" id="PF13606">
    <property type="entry name" value="Ank_3"/>
    <property type="match status" value="1"/>
</dbReference>
<dbReference type="InterPro" id="IPR002110">
    <property type="entry name" value="Ankyrin_rpt"/>
</dbReference>
<dbReference type="Pfam" id="PF13637">
    <property type="entry name" value="Ank_4"/>
    <property type="match status" value="1"/>
</dbReference>
<dbReference type="GO" id="GO:0009116">
    <property type="term" value="P:nucleoside metabolic process"/>
    <property type="evidence" value="ECO:0007669"/>
    <property type="project" value="InterPro"/>
</dbReference>
<sequence length="1222" mass="134717">MLDEEHERLPKPPADANFYNLGAIAGHNIVVAGLHQRGNSSAAAVATQMKMTFPNLKFGLLVGIGGGVPVRTDNGMIRLGDVVVSKPEGGHSGAIQYDHGKATTGRFERIGFLVPPPEVLLNAAQDLAAKRARSRLDPLQANINRIDTTIRGLRRYKYPGISRDHLYKPHYIHREAGVSCEECGPLDDEDDEPYVAVHRGTIASGESVIKNAIIRDKLARQDGLLCFEMEAAGALAGFPCLVVRGIADYCDSHKNDRWHGFAAAAAAAYARQLFFHMLIDEVKRCVSVVSEKNIEHLKHRQDDRDRHEILNWLTSLDYGSQHSDFLKRRQPGTGQWFLDSPELKRWVDGGGKTLFCPGIPGSGKTILASIVIDSLHKKHQNDPKAGIAYVYCNYRRKHEQDAEQLLVSLLKQLCQQWSILPPCIQELYEAHQPKRTRPSIEEITNALRIVADQHSQVFIIIDALDECQVDFGCRARVLTSISDLQMACNVNFLATSRFVAEIQDMFVGKPTLEIRAQEHDVRAYIDGYMSDLPSFVSRSPDLQEQIRHDIVNAVDGMFLLAQLYVDSLRDKTTPRAMKKALSQLRRRAHGESEDSKVELLAKAYHETTERIRRQEVGFRILADSVLLWISCSKRPLTISELRHALAVEAGDNQLDPENLPQTEDMVTVCAGLVTVDEESSIIRLVHYTTQEYFEKMHETWFPGAEDNITVTCITYLSFHVFDSGSCESVVALRDRLQSNPLYGYAARHWGHHAQKASSQAHNMITRFLQSHHHIAASYQAMWTSIPGSLSKSDASLCSMLNSVMGKSLHVGARFGLAKAMVSLEFQNDIEAKDLLFRTPLIVAAENGHERVVQMLLERGANIEASDSLGRTSLIVAAKTGHGAVVKRLLDSGANKNARSIFWETPLIAAAMAGHEAVVQALLEKGADAAARDIHGQTSLFAAAGSGHEGVVRLLLQQGADLNSRGQFDETLLHRAVLAGYKAVVQLLLDNGADLEIKGRRGRTPLLDALAYGHEAVAEMLLQNDADPNSPDADMRVPLHLAAEHGHEEVIKMVLEMDVDMEVKDRKGDTPLLIAAEEGKLGVVRALLEAGANIDAKDEWDETALAKAAKNGHEAVVSLLLEKGADLKSRNRWGATVLFYAAWLGHETVVNILLDSGADADANNDLGATPLMMAARGDCEGVVSLLLEQGADPMAQDFSGETPLSFAKRRGLFSIVAMLEYYQ</sequence>
<name>A0A9P8W6L1_9HYPO</name>